<dbReference type="Proteomes" id="UP000553059">
    <property type="component" value="Unassembled WGS sequence"/>
</dbReference>
<dbReference type="Gene3D" id="3.30.1330.10">
    <property type="entry name" value="PurM-like, N-terminal domain"/>
    <property type="match status" value="1"/>
</dbReference>
<organism evidence="3 4">
    <name type="scientific">Desulfitobacterium dehalogenans</name>
    <dbReference type="NCBI Taxonomy" id="36854"/>
    <lineage>
        <taxon>Bacteria</taxon>
        <taxon>Bacillati</taxon>
        <taxon>Bacillota</taxon>
        <taxon>Clostridia</taxon>
        <taxon>Eubacteriales</taxon>
        <taxon>Desulfitobacteriaceae</taxon>
        <taxon>Desulfitobacterium</taxon>
    </lineage>
</organism>
<dbReference type="PIRSF" id="PIRSF036540">
    <property type="entry name" value="UCP036540_AIR"/>
    <property type="match status" value="1"/>
</dbReference>
<reference evidence="3 4" key="1">
    <citation type="journal article" date="2020" name="Biotechnol. Biofuels">
        <title>New insights from the biogas microbiome by comprehensive genome-resolved metagenomics of nearly 1600 species originating from multiple anaerobic digesters.</title>
        <authorList>
            <person name="Campanaro S."/>
            <person name="Treu L."/>
            <person name="Rodriguez-R L.M."/>
            <person name="Kovalovszki A."/>
            <person name="Ziels R.M."/>
            <person name="Maus I."/>
            <person name="Zhu X."/>
            <person name="Kougias P.G."/>
            <person name="Basile A."/>
            <person name="Luo G."/>
            <person name="Schluter A."/>
            <person name="Konstantinidis K.T."/>
            <person name="Angelidaki I."/>
        </authorList>
    </citation>
    <scope>NUCLEOTIDE SEQUENCE [LARGE SCALE GENOMIC DNA]</scope>
    <source>
        <strain evidence="3">AS05jafATM_4</strain>
    </source>
</reference>
<dbReference type="SUPFAM" id="SSF56042">
    <property type="entry name" value="PurM C-terminal domain-like"/>
    <property type="match status" value="1"/>
</dbReference>
<sequence length="321" mass="34944">MSWLNDFVADWMATSGLQEKQDIQTVAGSLPISPVVNGQPVLLGDDAAAIPSNEGYLLLAAEGVWPPLLRADPQLAGRCCVLTNVSDIYAMGGRPTAVVDVLFATDDEVASKVLKGMQENAERFGVPIVGGHFTKNRDTSALAVAILGQAQKLLTSHTARPGDQLMLVCKLEGNIRDGFNFWDCSSRCSPEELREELECLPFLAEAELCDTAKDVSMAGILGTTIMMLETSGYGAEIDLDEIPCPLGVGLEQWLKVFHSYGFILSVRPEQVRDVMNVFEKKEICCVPYGRVIEDSTITIRERGASKVIWDLKTPLMGFAQS</sequence>
<dbReference type="Pfam" id="PF00586">
    <property type="entry name" value="AIRS"/>
    <property type="match status" value="1"/>
</dbReference>
<dbReference type="InterPro" id="IPR024030">
    <property type="entry name" value="AIR_synthase-rel_sll0787"/>
</dbReference>
<evidence type="ECO:0000313" key="3">
    <source>
        <dbReference type="EMBL" id="HHY28867.1"/>
    </source>
</evidence>
<name>A0A7C7D8G8_9FIRM</name>
<protein>
    <submittedName>
        <fullName evidence="3">Sll0787 family AIR synthase-like protein</fullName>
    </submittedName>
</protein>
<dbReference type="Pfam" id="PF02769">
    <property type="entry name" value="AIRS_C"/>
    <property type="match status" value="1"/>
</dbReference>
<dbReference type="InterPro" id="IPR016188">
    <property type="entry name" value="PurM-like_N"/>
</dbReference>
<dbReference type="GO" id="GO:0009030">
    <property type="term" value="F:thiamine-phosphate kinase activity"/>
    <property type="evidence" value="ECO:0007669"/>
    <property type="project" value="InterPro"/>
</dbReference>
<dbReference type="SUPFAM" id="SSF55326">
    <property type="entry name" value="PurM N-terminal domain-like"/>
    <property type="match status" value="1"/>
</dbReference>
<evidence type="ECO:0000259" key="2">
    <source>
        <dbReference type="Pfam" id="PF02769"/>
    </source>
</evidence>
<dbReference type="CDD" id="cd02192">
    <property type="entry name" value="PurM-like3"/>
    <property type="match status" value="1"/>
</dbReference>
<dbReference type="InterPro" id="IPR011413">
    <property type="entry name" value="UCP036540_AIR"/>
</dbReference>
<dbReference type="EMBL" id="DUTF01000408">
    <property type="protein sequence ID" value="HHY28867.1"/>
    <property type="molecule type" value="Genomic_DNA"/>
</dbReference>
<gene>
    <name evidence="3" type="ORF">GX523_19380</name>
</gene>
<dbReference type="InterPro" id="IPR010918">
    <property type="entry name" value="PurM-like_C_dom"/>
</dbReference>
<evidence type="ECO:0000313" key="4">
    <source>
        <dbReference type="Proteomes" id="UP000553059"/>
    </source>
</evidence>
<dbReference type="NCBIfam" id="TIGR04049">
    <property type="entry name" value="AIR_rel_sll0787"/>
    <property type="match status" value="1"/>
</dbReference>
<dbReference type="PANTHER" id="PTHR30270">
    <property type="entry name" value="THIAMINE-MONOPHOSPHATE KINASE"/>
    <property type="match status" value="1"/>
</dbReference>
<feature type="domain" description="PurM-like C-terminal" evidence="2">
    <location>
        <begin position="189"/>
        <end position="298"/>
    </location>
</feature>
<dbReference type="GO" id="GO:0009228">
    <property type="term" value="P:thiamine biosynthetic process"/>
    <property type="evidence" value="ECO:0007669"/>
    <property type="project" value="InterPro"/>
</dbReference>
<feature type="domain" description="PurM-like N-terminal" evidence="1">
    <location>
        <begin position="44"/>
        <end position="149"/>
    </location>
</feature>
<proteinExistence type="predicted"/>
<evidence type="ECO:0000259" key="1">
    <source>
        <dbReference type="Pfam" id="PF00586"/>
    </source>
</evidence>
<dbReference type="AlphaFoldDB" id="A0A7C7D8G8"/>
<dbReference type="InterPro" id="IPR006283">
    <property type="entry name" value="ThiL-like"/>
</dbReference>
<dbReference type="InterPro" id="IPR036921">
    <property type="entry name" value="PurM-like_N_sf"/>
</dbReference>
<accession>A0A7C7D8G8</accession>
<dbReference type="InterPro" id="IPR036676">
    <property type="entry name" value="PurM-like_C_sf"/>
</dbReference>
<dbReference type="Gene3D" id="3.90.650.10">
    <property type="entry name" value="PurM-like C-terminal domain"/>
    <property type="match status" value="1"/>
</dbReference>
<dbReference type="PANTHER" id="PTHR30270:SF0">
    <property type="entry name" value="THIAMINE-MONOPHOSPHATE KINASE"/>
    <property type="match status" value="1"/>
</dbReference>
<comment type="caution">
    <text evidence="3">The sequence shown here is derived from an EMBL/GenBank/DDBJ whole genome shotgun (WGS) entry which is preliminary data.</text>
</comment>